<keyword evidence="3" id="KW-1185">Reference proteome</keyword>
<evidence type="ECO:0000313" key="3">
    <source>
        <dbReference type="Proteomes" id="UP001500403"/>
    </source>
</evidence>
<dbReference type="EMBL" id="BAAAUD010000023">
    <property type="protein sequence ID" value="GAA2938776.1"/>
    <property type="molecule type" value="Genomic_DNA"/>
</dbReference>
<feature type="region of interest" description="Disordered" evidence="1">
    <location>
        <begin position="43"/>
        <end position="73"/>
    </location>
</feature>
<comment type="caution">
    <text evidence="2">The sequence shown here is derived from an EMBL/GenBank/DDBJ whole genome shotgun (WGS) entry which is preliminary data.</text>
</comment>
<sequence>MVDQAVRRLAASLVDPGGEQGEAGHCSDGQVERAWSRMSPRLGSRGCRAGVPPHWSGSTGYPVPMGTEEDRLPPTDVPALINEIVQAVRDGDDPRIRTLLERLAQRADTEALLLLRARLDEDLSPER</sequence>
<organism evidence="2 3">
    <name type="scientific">Streptomyces enissocaesilis</name>
    <dbReference type="NCBI Taxonomy" id="332589"/>
    <lineage>
        <taxon>Bacteria</taxon>
        <taxon>Bacillati</taxon>
        <taxon>Actinomycetota</taxon>
        <taxon>Actinomycetes</taxon>
        <taxon>Kitasatosporales</taxon>
        <taxon>Streptomycetaceae</taxon>
        <taxon>Streptomyces</taxon>
        <taxon>Streptomyces rochei group</taxon>
    </lineage>
</organism>
<evidence type="ECO:0000256" key="1">
    <source>
        <dbReference type="SAM" id="MobiDB-lite"/>
    </source>
</evidence>
<protein>
    <submittedName>
        <fullName evidence="2">Uncharacterized protein</fullName>
    </submittedName>
</protein>
<gene>
    <name evidence="2" type="ORF">GCM10010446_25240</name>
</gene>
<reference evidence="3" key="1">
    <citation type="journal article" date="2019" name="Int. J. Syst. Evol. Microbiol.">
        <title>The Global Catalogue of Microorganisms (GCM) 10K type strain sequencing project: providing services to taxonomists for standard genome sequencing and annotation.</title>
        <authorList>
            <consortium name="The Broad Institute Genomics Platform"/>
            <consortium name="The Broad Institute Genome Sequencing Center for Infectious Disease"/>
            <person name="Wu L."/>
            <person name="Ma J."/>
        </authorList>
    </citation>
    <scope>NUCLEOTIDE SEQUENCE [LARGE SCALE GENOMIC DNA]</scope>
    <source>
        <strain evidence="3">JCM 9088</strain>
    </source>
</reference>
<evidence type="ECO:0000313" key="2">
    <source>
        <dbReference type="EMBL" id="GAA2938776.1"/>
    </source>
</evidence>
<name>A0ABP6JR69_9ACTN</name>
<proteinExistence type="predicted"/>
<accession>A0ABP6JR69</accession>
<dbReference type="Proteomes" id="UP001500403">
    <property type="component" value="Unassembled WGS sequence"/>
</dbReference>